<dbReference type="PROSITE" id="PS50112">
    <property type="entry name" value="PAS"/>
    <property type="match status" value="3"/>
</dbReference>
<feature type="coiled-coil region" evidence="7">
    <location>
        <begin position="626"/>
        <end position="663"/>
    </location>
</feature>
<dbReference type="Pfam" id="PF02518">
    <property type="entry name" value="HATPase_c"/>
    <property type="match status" value="1"/>
</dbReference>
<dbReference type="Gene3D" id="3.30.565.10">
    <property type="entry name" value="Histidine kinase-like ATPase, C-terminal domain"/>
    <property type="match status" value="1"/>
</dbReference>
<dbReference type="PROSITE" id="PS50109">
    <property type="entry name" value="HIS_KIN"/>
    <property type="match status" value="1"/>
</dbReference>
<dbReference type="SUPFAM" id="SSF55874">
    <property type="entry name" value="ATPase domain of HSP90 chaperone/DNA topoisomerase II/histidine kinase"/>
    <property type="match status" value="1"/>
</dbReference>
<dbReference type="SUPFAM" id="SSF55785">
    <property type="entry name" value="PYP-like sensor domain (PAS domain)"/>
    <property type="match status" value="5"/>
</dbReference>
<dbReference type="InterPro" id="IPR013655">
    <property type="entry name" value="PAS_fold_3"/>
</dbReference>
<dbReference type="EC" id="2.7.13.3" evidence="2"/>
<dbReference type="CDD" id="cd00130">
    <property type="entry name" value="PAS"/>
    <property type="match status" value="2"/>
</dbReference>
<dbReference type="NCBIfam" id="TIGR00229">
    <property type="entry name" value="sensory_box"/>
    <property type="match status" value="4"/>
</dbReference>
<evidence type="ECO:0000259" key="10">
    <source>
        <dbReference type="PROSITE" id="PS50113"/>
    </source>
</evidence>
<reference evidence="11" key="1">
    <citation type="submission" date="2016-04" db="EMBL/GenBank/DDBJ databases">
        <authorList>
            <person name="Tabuchi Yagui T.R."/>
        </authorList>
    </citation>
    <scope>NUCLEOTIDE SEQUENCE [LARGE SCALE GENOMIC DNA]</scope>
    <source>
        <strain evidence="11">NIES-26</strain>
    </source>
</reference>
<dbReference type="InterPro" id="IPR013656">
    <property type="entry name" value="PAS_4"/>
</dbReference>
<keyword evidence="5" id="KW-0418">Kinase</keyword>
<dbReference type="InterPro" id="IPR003594">
    <property type="entry name" value="HATPase_dom"/>
</dbReference>
<feature type="domain" description="PAS" evidence="9">
    <location>
        <begin position="111"/>
        <end position="162"/>
    </location>
</feature>
<dbReference type="InterPro" id="IPR000014">
    <property type="entry name" value="PAS"/>
</dbReference>
<dbReference type="PROSITE" id="PS50113">
    <property type="entry name" value="PAC"/>
    <property type="match status" value="4"/>
</dbReference>
<dbReference type="AlphaFoldDB" id="A0A367RRM6"/>
<keyword evidence="6" id="KW-0902">Two-component regulatory system</keyword>
<evidence type="ECO:0000259" key="8">
    <source>
        <dbReference type="PROSITE" id="PS50109"/>
    </source>
</evidence>
<dbReference type="Gene3D" id="3.30.450.20">
    <property type="entry name" value="PAS domain"/>
    <property type="match status" value="5"/>
</dbReference>
<dbReference type="SMART" id="SM00388">
    <property type="entry name" value="HisKA"/>
    <property type="match status" value="1"/>
</dbReference>
<dbReference type="InterPro" id="IPR003661">
    <property type="entry name" value="HisK_dim/P_dom"/>
</dbReference>
<dbReference type="InterPro" id="IPR036890">
    <property type="entry name" value="HATPase_C_sf"/>
</dbReference>
<evidence type="ECO:0000256" key="7">
    <source>
        <dbReference type="SAM" id="Coils"/>
    </source>
</evidence>
<evidence type="ECO:0000313" key="12">
    <source>
        <dbReference type="Proteomes" id="UP000252107"/>
    </source>
</evidence>
<dbReference type="PRINTS" id="PR00344">
    <property type="entry name" value="BCTRLSENSOR"/>
</dbReference>
<feature type="domain" description="PAC" evidence="10">
    <location>
        <begin position="36"/>
        <end position="92"/>
    </location>
</feature>
<dbReference type="InterPro" id="IPR005467">
    <property type="entry name" value="His_kinase_dom"/>
</dbReference>
<evidence type="ECO:0000313" key="11">
    <source>
        <dbReference type="EMBL" id="RCJ37952.1"/>
    </source>
</evidence>
<dbReference type="EMBL" id="LXQD01000109">
    <property type="protein sequence ID" value="RCJ37952.1"/>
    <property type="molecule type" value="Genomic_DNA"/>
</dbReference>
<evidence type="ECO:0000256" key="6">
    <source>
        <dbReference type="ARBA" id="ARBA00023012"/>
    </source>
</evidence>
<dbReference type="Pfam" id="PF00989">
    <property type="entry name" value="PAS"/>
    <property type="match status" value="1"/>
</dbReference>
<dbReference type="InterPro" id="IPR004358">
    <property type="entry name" value="Sig_transdc_His_kin-like_C"/>
</dbReference>
<evidence type="ECO:0000259" key="9">
    <source>
        <dbReference type="PROSITE" id="PS50112"/>
    </source>
</evidence>
<name>A0A367RRM6_9NOSO</name>
<evidence type="ECO:0000256" key="2">
    <source>
        <dbReference type="ARBA" id="ARBA00012438"/>
    </source>
</evidence>
<dbReference type="Pfam" id="PF08448">
    <property type="entry name" value="PAS_4"/>
    <property type="match status" value="2"/>
</dbReference>
<feature type="domain" description="PAC" evidence="10">
    <location>
        <begin position="333"/>
        <end position="388"/>
    </location>
</feature>
<dbReference type="InterPro" id="IPR001610">
    <property type="entry name" value="PAC"/>
</dbReference>
<sequence length="933" mass="105214">MDSPDDIVGLNDYDLPWTKEESEWYRECDRRIIQSGIPELHIIETQQKPDSKQHWVDTNKIPLRDTRGNVVGILGTYEDITERQRIEEALRHSEAKLQKLSANVPGMLYQFMLHPNGSFSFPYVNSGSYEIYGLKPEEIQADASLIISTVHPDERQAFEKSIAVSAQTLQPWQWQGRIVLPTEQVKWLQAVSRPELQADGSIIWDGLVTDITRSKQAEAALQQAYAEMETRVEERTQELAQSNEALQAEIIERQQAEAELRASQQRLALLIQQTPIGVIEWNTKFEIQEWNAAAERIFGYSKSEVLGRYLEFLVPEVAREHVKQVTVALLQQQGGTLSVNENLTKDNRIIICEWYNSPLVADDGEVIGIASMMLDITERKQAEQSLMLYKQAVESSSDAIAIGDATGNHIYQNPAFCKLYECETVEDFIKFGGVPASFTNSAVAQEVWQATISGQSWIGEAEQRSRSGRIMQTFLRSYALKDSTGQNIGLVGAITDITELKRAAAQLLEKEQFLRSVYDGAENPIFVVDVLEDGDFCFSGWNPATQSISGINSAEMIGKTPEYALGEIQGAVVRQRYLRCLEIGMPMTYEECLVFQGEETWALTTINPLKNSEGRIYRLVGTTFNITERKQAETQLKQQKEDLERAIQELQQTQMQLVQSEKMSSLGQLVAGIAHEINNPVNFIYGNLIHTNDYIQHLLEFVRLYQQHYPHPVLQIQDFATEIDLEFLSEDLPQLLNSMKVGAKRIQEIVVSLRTFSRMDEADMKEVDIHEGIDSTLMILEHRIRATSDRCTIQVIKEYGKLPLVECYAGQLNQVFMNILTNALDALEEGLRNGKCTVGEEALPTPQIRIRTQLLEQNEVTISITDNGSGIPEAVRNRVFEPFFTTKPTGKGTGMGLSISYQIITQKHGGSLECISPLGGGTEFVITVPLRQE</sequence>
<evidence type="ECO:0000256" key="4">
    <source>
        <dbReference type="ARBA" id="ARBA00022679"/>
    </source>
</evidence>
<feature type="domain" description="PAS" evidence="9">
    <location>
        <begin position="263"/>
        <end position="332"/>
    </location>
</feature>
<feature type="coiled-coil region" evidence="7">
    <location>
        <begin position="218"/>
        <end position="273"/>
    </location>
</feature>
<organism evidence="11 12">
    <name type="scientific">Nostoc minutum NIES-26</name>
    <dbReference type="NCBI Taxonomy" id="1844469"/>
    <lineage>
        <taxon>Bacteria</taxon>
        <taxon>Bacillati</taxon>
        <taxon>Cyanobacteriota</taxon>
        <taxon>Cyanophyceae</taxon>
        <taxon>Nostocales</taxon>
        <taxon>Nostocaceae</taxon>
        <taxon>Nostoc</taxon>
    </lineage>
</organism>
<dbReference type="CDD" id="cd00082">
    <property type="entry name" value="HisKA"/>
    <property type="match status" value="1"/>
</dbReference>
<dbReference type="InterPro" id="IPR036097">
    <property type="entry name" value="HisK_dim/P_sf"/>
</dbReference>
<keyword evidence="12" id="KW-1185">Reference proteome</keyword>
<keyword evidence="4" id="KW-0808">Transferase</keyword>
<dbReference type="Gene3D" id="1.10.287.130">
    <property type="match status" value="1"/>
</dbReference>
<dbReference type="InterPro" id="IPR035965">
    <property type="entry name" value="PAS-like_dom_sf"/>
</dbReference>
<comment type="caution">
    <text evidence="11">The sequence shown here is derived from an EMBL/GenBank/DDBJ whole genome shotgun (WGS) entry which is preliminary data.</text>
</comment>
<dbReference type="InterPro" id="IPR000700">
    <property type="entry name" value="PAS-assoc_C"/>
</dbReference>
<evidence type="ECO:0000256" key="3">
    <source>
        <dbReference type="ARBA" id="ARBA00022553"/>
    </source>
</evidence>
<proteinExistence type="predicted"/>
<protein>
    <recommendedName>
        <fullName evidence="2">histidine kinase</fullName>
        <ecNumber evidence="2">2.7.13.3</ecNumber>
    </recommendedName>
</protein>
<dbReference type="PANTHER" id="PTHR43304">
    <property type="entry name" value="PHYTOCHROME-LIKE PROTEIN CPH1"/>
    <property type="match status" value="1"/>
</dbReference>
<dbReference type="SUPFAM" id="SSF47384">
    <property type="entry name" value="Homodimeric domain of signal transducing histidine kinase"/>
    <property type="match status" value="1"/>
</dbReference>
<accession>A0A367RRM6</accession>
<dbReference type="SMART" id="SM00387">
    <property type="entry name" value="HATPase_c"/>
    <property type="match status" value="1"/>
</dbReference>
<comment type="catalytic activity">
    <reaction evidence="1">
        <text>ATP + protein L-histidine = ADP + protein N-phospho-L-histidine.</text>
        <dbReference type="EC" id="2.7.13.3"/>
    </reaction>
</comment>
<dbReference type="SMART" id="SM00091">
    <property type="entry name" value="PAS"/>
    <property type="match status" value="4"/>
</dbReference>
<dbReference type="InterPro" id="IPR052162">
    <property type="entry name" value="Sensor_kinase/Photoreceptor"/>
</dbReference>
<evidence type="ECO:0000256" key="1">
    <source>
        <dbReference type="ARBA" id="ARBA00000085"/>
    </source>
</evidence>
<feature type="domain" description="PAS" evidence="9">
    <location>
        <begin position="510"/>
        <end position="560"/>
    </location>
</feature>
<gene>
    <name evidence="11" type="ORF">A6770_14305</name>
</gene>
<dbReference type="SMART" id="SM00086">
    <property type="entry name" value="PAC"/>
    <property type="match status" value="5"/>
</dbReference>
<dbReference type="Pfam" id="PF08447">
    <property type="entry name" value="PAS_3"/>
    <property type="match status" value="1"/>
</dbReference>
<feature type="domain" description="Histidine kinase" evidence="8">
    <location>
        <begin position="672"/>
        <end position="932"/>
    </location>
</feature>
<dbReference type="GO" id="GO:0006355">
    <property type="term" value="P:regulation of DNA-templated transcription"/>
    <property type="evidence" value="ECO:0007669"/>
    <property type="project" value="InterPro"/>
</dbReference>
<feature type="domain" description="PAC" evidence="10">
    <location>
        <begin position="583"/>
        <end position="638"/>
    </location>
</feature>
<dbReference type="Proteomes" id="UP000252107">
    <property type="component" value="Unassembled WGS sequence"/>
</dbReference>
<evidence type="ECO:0000256" key="5">
    <source>
        <dbReference type="ARBA" id="ARBA00022777"/>
    </source>
</evidence>
<dbReference type="Pfam" id="PF13426">
    <property type="entry name" value="PAS_9"/>
    <property type="match status" value="1"/>
</dbReference>
<feature type="domain" description="PAC" evidence="10">
    <location>
        <begin position="457"/>
        <end position="509"/>
    </location>
</feature>
<dbReference type="PANTHER" id="PTHR43304:SF1">
    <property type="entry name" value="PAC DOMAIN-CONTAINING PROTEIN"/>
    <property type="match status" value="1"/>
</dbReference>
<keyword evidence="3" id="KW-0597">Phosphoprotein</keyword>
<dbReference type="InterPro" id="IPR013767">
    <property type="entry name" value="PAS_fold"/>
</dbReference>
<dbReference type="GO" id="GO:0000155">
    <property type="term" value="F:phosphorelay sensor kinase activity"/>
    <property type="evidence" value="ECO:0007669"/>
    <property type="project" value="InterPro"/>
</dbReference>
<keyword evidence="7" id="KW-0175">Coiled coil</keyword>